<dbReference type="AlphaFoldDB" id="A0A3N0I1W1"/>
<feature type="transmembrane region" description="Helical" evidence="9">
    <location>
        <begin position="368"/>
        <end position="391"/>
    </location>
</feature>
<dbReference type="GO" id="GO:0009401">
    <property type="term" value="P:phosphoenolpyruvate-dependent sugar phosphotransferase system"/>
    <property type="evidence" value="ECO:0007669"/>
    <property type="project" value="UniProtKB-KW"/>
</dbReference>
<evidence type="ECO:0000256" key="9">
    <source>
        <dbReference type="SAM" id="Phobius"/>
    </source>
</evidence>
<reference evidence="11 12" key="1">
    <citation type="submission" date="2018-11" db="EMBL/GenBank/DDBJ databases">
        <title>Clostridium sp. nov., a member of the family Erysipelotrichaceae isolated from pig faeces.</title>
        <authorList>
            <person name="Chang Y.-H."/>
        </authorList>
    </citation>
    <scope>NUCLEOTIDE SEQUENCE [LARGE SCALE GENOMIC DNA]</scope>
    <source>
        <strain evidence="11 12">YH-panp20</strain>
    </source>
</reference>
<evidence type="ECO:0000256" key="8">
    <source>
        <dbReference type="ARBA" id="ARBA00023136"/>
    </source>
</evidence>
<evidence type="ECO:0000256" key="6">
    <source>
        <dbReference type="ARBA" id="ARBA00022692"/>
    </source>
</evidence>
<dbReference type="EMBL" id="RJQC01000002">
    <property type="protein sequence ID" value="RNM30470.1"/>
    <property type="molecule type" value="Genomic_DNA"/>
</dbReference>
<dbReference type="PIRSF" id="PIRSF006304">
    <property type="entry name" value="GatC"/>
    <property type="match status" value="1"/>
</dbReference>
<keyword evidence="4" id="KW-0762">Sugar transport</keyword>
<keyword evidence="8 9" id="KW-0472">Membrane</keyword>
<feature type="transmembrane region" description="Helical" evidence="9">
    <location>
        <begin position="317"/>
        <end position="336"/>
    </location>
</feature>
<feature type="domain" description="PTS EIIC type-2" evidence="10">
    <location>
        <begin position="8"/>
        <end position="456"/>
    </location>
</feature>
<keyword evidence="6 9" id="KW-0812">Transmembrane</keyword>
<evidence type="ECO:0000313" key="12">
    <source>
        <dbReference type="Proteomes" id="UP000276568"/>
    </source>
</evidence>
<dbReference type="GO" id="GO:0015577">
    <property type="term" value="F:galactitol transmembrane transporter activity"/>
    <property type="evidence" value="ECO:0007669"/>
    <property type="project" value="InterPro"/>
</dbReference>
<protein>
    <submittedName>
        <fullName evidence="11">PTS galactitol transporter subunit IIC</fullName>
    </submittedName>
</protein>
<feature type="transmembrane region" description="Helical" evidence="9">
    <location>
        <begin position="43"/>
        <end position="67"/>
    </location>
</feature>
<gene>
    <name evidence="11" type="ORF">EDX97_06690</name>
</gene>
<feature type="transmembrane region" description="Helical" evidence="9">
    <location>
        <begin position="87"/>
        <end position="119"/>
    </location>
</feature>
<sequence>MVILEFLKSLIDNFGAAIIVPIIIGIIALIFRVKPQKAFLSALYAGVSLEGISLMVGAFTPIITPLVQNMSVVMKGLTGVNLRVFDVGWQATSLVAFSTSAGMIYLGLGILLQTVLFLIKWTKCFQPSDLWNNYSYMVWGAMVIAVTGNFPLGIACMILCNLYSLLVADMLANRWSNYYQYPNCTIIAMHNIEPGIFAIVLDPVLNLIGMNKIKLNPQSIQEKIGWLGEPMTIGFILGFIIGLLGNINKLGTMQAWGSIFTAAVATAAVMAIFPSITGFFAQAFAPITEGARQFMGDTNDREWFIAVNDAVGYGEPATLTCGLLLMPIMVIIAFFLPGNQTLPVVDLVAIPYMVEGLVAVYNGNMAKVIVTGMIWFSIGLLMCSATAPIFTEVAKDAGYAIPAGAAMITSFNILGKPLVGLVFFAFLSNNPVMIGLAVVIYAVAYIVYRTHVKGIEAHLEKMAMKNAGSPGTEDLAEA</sequence>
<dbReference type="GO" id="GO:0005886">
    <property type="term" value="C:plasma membrane"/>
    <property type="evidence" value="ECO:0007669"/>
    <property type="project" value="UniProtKB-SubCell"/>
</dbReference>
<accession>A0A3N0I1W1</accession>
<name>A0A3N0I1W1_9FIRM</name>
<dbReference type="Proteomes" id="UP000276568">
    <property type="component" value="Unassembled WGS sequence"/>
</dbReference>
<evidence type="ECO:0000256" key="7">
    <source>
        <dbReference type="ARBA" id="ARBA00022989"/>
    </source>
</evidence>
<dbReference type="PANTHER" id="PTHR37324">
    <property type="entry name" value="PTS SYSTEM GALACTITOL-SPECIFIC EIIC COMPONENT"/>
    <property type="match status" value="1"/>
</dbReference>
<dbReference type="RefSeq" id="WP_128520381.1">
    <property type="nucleotide sequence ID" value="NZ_RJQC01000002.1"/>
</dbReference>
<evidence type="ECO:0000256" key="4">
    <source>
        <dbReference type="ARBA" id="ARBA00022597"/>
    </source>
</evidence>
<feature type="transmembrane region" description="Helical" evidence="9">
    <location>
        <begin position="186"/>
        <end position="205"/>
    </location>
</feature>
<feature type="transmembrane region" description="Helical" evidence="9">
    <location>
        <begin position="14"/>
        <end position="31"/>
    </location>
</feature>
<keyword evidence="2" id="KW-0813">Transport</keyword>
<evidence type="ECO:0000256" key="5">
    <source>
        <dbReference type="ARBA" id="ARBA00022683"/>
    </source>
</evidence>
<evidence type="ECO:0000259" key="10">
    <source>
        <dbReference type="PROSITE" id="PS51104"/>
    </source>
</evidence>
<dbReference type="PROSITE" id="PS51104">
    <property type="entry name" value="PTS_EIIC_TYPE_2"/>
    <property type="match status" value="1"/>
</dbReference>
<dbReference type="InterPro" id="IPR013853">
    <property type="entry name" value="EIIC-GAT"/>
</dbReference>
<feature type="transmembrane region" description="Helical" evidence="9">
    <location>
        <begin position="259"/>
        <end position="285"/>
    </location>
</feature>
<feature type="transmembrane region" description="Helical" evidence="9">
    <location>
        <begin position="421"/>
        <end position="448"/>
    </location>
</feature>
<dbReference type="Pfam" id="PF03611">
    <property type="entry name" value="EIIC-GAT"/>
    <property type="match status" value="1"/>
</dbReference>
<dbReference type="PANTHER" id="PTHR37324:SF2">
    <property type="entry name" value="PTS SYSTEM GALACTITOL-SPECIFIC EIIC COMPONENT"/>
    <property type="match status" value="1"/>
</dbReference>
<keyword evidence="5" id="KW-0598">Phosphotransferase system</keyword>
<evidence type="ECO:0000256" key="3">
    <source>
        <dbReference type="ARBA" id="ARBA00022475"/>
    </source>
</evidence>
<dbReference type="InterPro" id="IPR004703">
    <property type="entry name" value="PTS_sugar-sp_permease"/>
</dbReference>
<evidence type="ECO:0000256" key="2">
    <source>
        <dbReference type="ARBA" id="ARBA00022448"/>
    </source>
</evidence>
<feature type="transmembrane region" description="Helical" evidence="9">
    <location>
        <begin position="226"/>
        <end position="247"/>
    </location>
</feature>
<keyword evidence="7 9" id="KW-1133">Transmembrane helix</keyword>
<comment type="subcellular location">
    <subcellularLocation>
        <location evidence="1">Cell membrane</location>
        <topology evidence="1">Multi-pass membrane protein</topology>
    </subcellularLocation>
</comment>
<dbReference type="InterPro" id="IPR013014">
    <property type="entry name" value="PTS_EIIC_2"/>
</dbReference>
<proteinExistence type="predicted"/>
<evidence type="ECO:0000313" key="11">
    <source>
        <dbReference type="EMBL" id="RNM30470.1"/>
    </source>
</evidence>
<organism evidence="11 12">
    <name type="scientific">Absicoccus porci</name>
    <dbReference type="NCBI Taxonomy" id="2486576"/>
    <lineage>
        <taxon>Bacteria</taxon>
        <taxon>Bacillati</taxon>
        <taxon>Bacillota</taxon>
        <taxon>Erysipelotrichia</taxon>
        <taxon>Erysipelotrichales</taxon>
        <taxon>Erysipelotrichaceae</taxon>
        <taxon>Absicoccus</taxon>
    </lineage>
</organism>
<feature type="transmembrane region" description="Helical" evidence="9">
    <location>
        <begin position="139"/>
        <end position="166"/>
    </location>
</feature>
<keyword evidence="3" id="KW-1003">Cell membrane</keyword>
<comment type="caution">
    <text evidence="11">The sequence shown here is derived from an EMBL/GenBank/DDBJ whole genome shotgun (WGS) entry which is preliminary data.</text>
</comment>
<evidence type="ECO:0000256" key="1">
    <source>
        <dbReference type="ARBA" id="ARBA00004651"/>
    </source>
</evidence>
<keyword evidence="12" id="KW-1185">Reference proteome</keyword>
<dbReference type="OrthoDB" id="9787936at2"/>